<evidence type="ECO:0000256" key="2">
    <source>
        <dbReference type="ARBA" id="ARBA00005833"/>
    </source>
</evidence>
<dbReference type="Gene3D" id="3.50.50.60">
    <property type="entry name" value="FAD/NAD(P)-binding domain"/>
    <property type="match status" value="1"/>
</dbReference>
<evidence type="ECO:0000256" key="3">
    <source>
        <dbReference type="ARBA" id="ARBA00012535"/>
    </source>
</evidence>
<dbReference type="EC" id="1.13.12.3" evidence="3"/>
<comment type="similarity">
    <text evidence="2">Belongs to the tryptophan 2-monooxygenase family.</text>
</comment>
<evidence type="ECO:0000259" key="7">
    <source>
        <dbReference type="Pfam" id="PF01593"/>
    </source>
</evidence>
<dbReference type="AlphaFoldDB" id="A0AAU7XDZ8"/>
<accession>A0AAU7XDZ8</accession>
<proteinExistence type="inferred from homology"/>
<dbReference type="InterPro" id="IPR002937">
    <property type="entry name" value="Amino_oxidase"/>
</dbReference>
<evidence type="ECO:0000256" key="5">
    <source>
        <dbReference type="ARBA" id="ARBA00023070"/>
    </source>
</evidence>
<dbReference type="GO" id="GO:0009851">
    <property type="term" value="P:auxin biosynthetic process"/>
    <property type="evidence" value="ECO:0007669"/>
    <property type="project" value="UniProtKB-KW"/>
</dbReference>
<reference evidence="8" key="1">
    <citation type="submission" date="2024-06" db="EMBL/GenBank/DDBJ databases">
        <title>Methylostella associata gen. nov., sp. nov., a novel Ancalomicrobiaceae-affiliated facultatively methylotrophic bacteria that feed on methanotrophs of the genus Methylococcus.</title>
        <authorList>
            <person name="Saltykova V."/>
            <person name="Danilova O.V."/>
            <person name="Oshkin I.Y."/>
            <person name="Belova S.E."/>
            <person name="Pimenov N.V."/>
            <person name="Dedysh S.N."/>
        </authorList>
    </citation>
    <scope>NUCLEOTIDE SEQUENCE</scope>
    <source>
        <strain evidence="8">S20</strain>
    </source>
</reference>
<dbReference type="InterPro" id="IPR036188">
    <property type="entry name" value="FAD/NAD-bd_sf"/>
</dbReference>
<name>A0AAU7XDZ8_9HYPH</name>
<comment type="pathway">
    <text evidence="1">Plant hormone metabolism; auxin biosynthesis.</text>
</comment>
<comment type="catalytic activity">
    <reaction evidence="6">
        <text>L-tryptophan + O2 = indole-3-acetamide + CO2 + H2O</text>
        <dbReference type="Rhea" id="RHEA:16165"/>
        <dbReference type="ChEBI" id="CHEBI:15377"/>
        <dbReference type="ChEBI" id="CHEBI:15379"/>
        <dbReference type="ChEBI" id="CHEBI:16031"/>
        <dbReference type="ChEBI" id="CHEBI:16526"/>
        <dbReference type="ChEBI" id="CHEBI:57912"/>
        <dbReference type="EC" id="1.13.12.3"/>
    </reaction>
</comment>
<feature type="domain" description="Amine oxidase" evidence="7">
    <location>
        <begin position="187"/>
        <end position="422"/>
    </location>
</feature>
<dbReference type="RefSeq" id="WP_407051471.1">
    <property type="nucleotide sequence ID" value="NZ_CP158568.1"/>
</dbReference>
<dbReference type="GO" id="GO:0050361">
    <property type="term" value="F:tryptophan 2-monooxygenase activity"/>
    <property type="evidence" value="ECO:0007669"/>
    <property type="project" value="UniProtKB-EC"/>
</dbReference>
<dbReference type="PANTHER" id="PTHR10742">
    <property type="entry name" value="FLAVIN MONOAMINE OXIDASE"/>
    <property type="match status" value="1"/>
</dbReference>
<feature type="domain" description="Amine oxidase" evidence="7">
    <location>
        <begin position="33"/>
        <end position="98"/>
    </location>
</feature>
<dbReference type="PANTHER" id="PTHR10742:SF410">
    <property type="entry name" value="LYSINE-SPECIFIC HISTONE DEMETHYLASE 2"/>
    <property type="match status" value="1"/>
</dbReference>
<dbReference type="Pfam" id="PF01593">
    <property type="entry name" value="Amino_oxidase"/>
    <property type="match status" value="2"/>
</dbReference>
<keyword evidence="8" id="KW-0560">Oxidoreductase</keyword>
<dbReference type="EMBL" id="CP158568">
    <property type="protein sequence ID" value="XBY46375.1"/>
    <property type="molecule type" value="Genomic_DNA"/>
</dbReference>
<organism evidence="8">
    <name type="scientific">Methyloraptor flagellatus</name>
    <dbReference type="NCBI Taxonomy" id="3162530"/>
    <lineage>
        <taxon>Bacteria</taxon>
        <taxon>Pseudomonadati</taxon>
        <taxon>Pseudomonadota</taxon>
        <taxon>Alphaproteobacteria</taxon>
        <taxon>Hyphomicrobiales</taxon>
        <taxon>Ancalomicrobiaceae</taxon>
        <taxon>Methyloraptor</taxon>
    </lineage>
</organism>
<protein>
    <recommendedName>
        <fullName evidence="4">Tryptophan 2-monooxygenase</fullName>
        <ecNumber evidence="3">1.13.12.3</ecNumber>
    </recommendedName>
</protein>
<keyword evidence="5" id="KW-0073">Auxin biosynthesis</keyword>
<dbReference type="SUPFAM" id="SSF54373">
    <property type="entry name" value="FAD-linked reductases, C-terminal domain"/>
    <property type="match status" value="1"/>
</dbReference>
<gene>
    <name evidence="8" type="ORF">ABS361_09235</name>
</gene>
<evidence type="ECO:0000256" key="1">
    <source>
        <dbReference type="ARBA" id="ARBA00004814"/>
    </source>
</evidence>
<dbReference type="SUPFAM" id="SSF51905">
    <property type="entry name" value="FAD/NAD(P)-binding domain"/>
    <property type="match status" value="1"/>
</dbReference>
<evidence type="ECO:0000256" key="6">
    <source>
        <dbReference type="ARBA" id="ARBA00047321"/>
    </source>
</evidence>
<dbReference type="InterPro" id="IPR050281">
    <property type="entry name" value="Flavin_monoamine_oxidase"/>
</dbReference>
<evidence type="ECO:0000256" key="4">
    <source>
        <dbReference type="ARBA" id="ARBA00017871"/>
    </source>
</evidence>
<sequence>MIISRPTRDQSATARRPIDLAKIDVAVIGAGAAGLAAARRLRAGGLATVVLEARGRIGGRAFTVTKSGLPLDLGCGWLHSADVNPWVDKARALGFRIDETPPPWFRQTDDLGFSRAEQTAYQTASDAFYDRLEAAKDAEPDQPAAAHLEAGNRWNPLIDAISSYVNGVELDRLSTRDFGRYADTEVNWRVGQGYGALIAAYGADVDVLTDCPVRQVDHRGPGVVLDTGRGEIRAKAAIVAVPTPIIARETLTFLPKLPAKIEAAHALPLGLANKILFGLPRPEVFAENGHLIGSTTTVATGSYDLRPLGRPIIEGYVGGRLAAELEAAGERAFADFAAAELIGLMGAEIRKELVFLTATAWGSDPWSLGSYSAALPGGAEQRAVLAAPVGTNLFFAGEATSMHDFSTAHGAYRSGIAAAEAALAVISRG</sequence>
<evidence type="ECO:0000313" key="8">
    <source>
        <dbReference type="EMBL" id="XBY46375.1"/>
    </source>
</evidence>
<dbReference type="KEGG" id="mflg:ABS361_09235"/>